<evidence type="ECO:0000256" key="2">
    <source>
        <dbReference type="ARBA" id="ARBA00007639"/>
    </source>
</evidence>
<feature type="domain" description="Periplasmic binding protein" evidence="4">
    <location>
        <begin position="37"/>
        <end position="279"/>
    </location>
</feature>
<dbReference type="Gene3D" id="3.40.50.2300">
    <property type="match status" value="2"/>
</dbReference>
<dbReference type="PANTHER" id="PTHR30036:SF7">
    <property type="entry name" value="ABC TRANSPORTER PERIPLASMIC-BINDING PROTEIN YPHF"/>
    <property type="match status" value="1"/>
</dbReference>
<gene>
    <name evidence="5" type="ORF">DI533_06045</name>
</gene>
<name>A0A2W5SAW5_CERSP</name>
<dbReference type="AlphaFoldDB" id="A0A2W5SAW5"/>
<dbReference type="GO" id="GO:0030246">
    <property type="term" value="F:carbohydrate binding"/>
    <property type="evidence" value="ECO:0007669"/>
    <property type="project" value="TreeGrafter"/>
</dbReference>
<sequence>MRKSLRALTAAALVLASAPMALAQGKTFYWVSHGSPADPVWTYFLDGAKQWAEDTGNTVNTSFHSGDVPSHQEAIRAAIASGADGIVTSSPDPGSLVEVAGEANEAGIPIINMNTPDPTAPFDAYVGGDLVRYGANWAQYLVDKGLVKEGDFVWMPVEVPGATYGVQEEEGIASVFKPLNITWEVTDATLDQAEIITRMSDYLTANRDKVKAIIGLGDLVTGSVKRVFDQVGVKPGEIPVVGWGNSLDTTQEVLTGYVNAAQWQDPQATSYIALSIAAMADSGIPPGFDVIVGALYEKDTAQVYDDVLSGK</sequence>
<dbReference type="InterPro" id="IPR028082">
    <property type="entry name" value="Peripla_BP_I"/>
</dbReference>
<comment type="similarity">
    <text evidence="2">Belongs to the bacterial solute-binding protein 2 family.</text>
</comment>
<evidence type="ECO:0000313" key="6">
    <source>
        <dbReference type="Proteomes" id="UP000248975"/>
    </source>
</evidence>
<proteinExistence type="inferred from homology"/>
<dbReference type="InterPro" id="IPR050555">
    <property type="entry name" value="Bact_Solute-Bind_Prot2"/>
</dbReference>
<dbReference type="CDD" id="cd19966">
    <property type="entry name" value="PBP1_ABC_sugar_binding-like"/>
    <property type="match status" value="1"/>
</dbReference>
<dbReference type="Proteomes" id="UP000248975">
    <property type="component" value="Unassembled WGS sequence"/>
</dbReference>
<dbReference type="SUPFAM" id="SSF53822">
    <property type="entry name" value="Periplasmic binding protein-like I"/>
    <property type="match status" value="1"/>
</dbReference>
<reference evidence="5 6" key="1">
    <citation type="submission" date="2017-08" db="EMBL/GenBank/DDBJ databases">
        <title>Infants hospitalized years apart are colonized by the same room-sourced microbial strains.</title>
        <authorList>
            <person name="Brooks B."/>
            <person name="Olm M.R."/>
            <person name="Firek B.A."/>
            <person name="Baker R."/>
            <person name="Thomas B.C."/>
            <person name="Morowitz M.J."/>
            <person name="Banfield J.F."/>
        </authorList>
    </citation>
    <scope>NUCLEOTIDE SEQUENCE [LARGE SCALE GENOMIC DNA]</scope>
    <source>
        <strain evidence="5">S2_003_000_R2_11</strain>
    </source>
</reference>
<keyword evidence="3" id="KW-0732">Signal</keyword>
<evidence type="ECO:0000256" key="1">
    <source>
        <dbReference type="ARBA" id="ARBA00004418"/>
    </source>
</evidence>
<feature type="signal peptide" evidence="3">
    <location>
        <begin position="1"/>
        <end position="23"/>
    </location>
</feature>
<dbReference type="Pfam" id="PF13407">
    <property type="entry name" value="Peripla_BP_4"/>
    <property type="match status" value="1"/>
</dbReference>
<accession>A0A2W5SAW5</accession>
<dbReference type="GO" id="GO:0030288">
    <property type="term" value="C:outer membrane-bounded periplasmic space"/>
    <property type="evidence" value="ECO:0007669"/>
    <property type="project" value="TreeGrafter"/>
</dbReference>
<comment type="caution">
    <text evidence="5">The sequence shown here is derived from an EMBL/GenBank/DDBJ whole genome shotgun (WGS) entry which is preliminary data.</text>
</comment>
<evidence type="ECO:0000259" key="4">
    <source>
        <dbReference type="Pfam" id="PF13407"/>
    </source>
</evidence>
<dbReference type="PANTHER" id="PTHR30036">
    <property type="entry name" value="D-XYLOSE-BINDING PERIPLASMIC PROTEIN"/>
    <property type="match status" value="1"/>
</dbReference>
<dbReference type="EMBL" id="QFQS01000001">
    <property type="protein sequence ID" value="PZR00162.1"/>
    <property type="molecule type" value="Genomic_DNA"/>
</dbReference>
<comment type="subcellular location">
    <subcellularLocation>
        <location evidence="1">Periplasm</location>
    </subcellularLocation>
</comment>
<organism evidence="5 6">
    <name type="scientific">Cereibacter sphaeroides</name>
    <name type="common">Rhodobacter sphaeroides</name>
    <dbReference type="NCBI Taxonomy" id="1063"/>
    <lineage>
        <taxon>Bacteria</taxon>
        <taxon>Pseudomonadati</taxon>
        <taxon>Pseudomonadota</taxon>
        <taxon>Alphaproteobacteria</taxon>
        <taxon>Rhodobacterales</taxon>
        <taxon>Paracoccaceae</taxon>
        <taxon>Cereibacter</taxon>
    </lineage>
</organism>
<protein>
    <submittedName>
        <fullName evidence="5">Sugar ABC transporter substrate-binding protein</fullName>
    </submittedName>
</protein>
<dbReference type="InterPro" id="IPR025997">
    <property type="entry name" value="SBP_2_dom"/>
</dbReference>
<evidence type="ECO:0000256" key="3">
    <source>
        <dbReference type="SAM" id="SignalP"/>
    </source>
</evidence>
<feature type="chain" id="PRO_5016119350" evidence="3">
    <location>
        <begin position="24"/>
        <end position="311"/>
    </location>
</feature>
<evidence type="ECO:0000313" key="5">
    <source>
        <dbReference type="EMBL" id="PZR00162.1"/>
    </source>
</evidence>